<dbReference type="PANTHER" id="PTHR36617">
    <property type="entry name" value="PROTEIN, PUTATIVE-RELATED"/>
    <property type="match status" value="1"/>
</dbReference>
<protein>
    <recommendedName>
        <fullName evidence="2">Reverse transcriptase zinc-binding domain-containing protein</fullName>
    </recommendedName>
</protein>
<dbReference type="Proteomes" id="UP001234989">
    <property type="component" value="Chromosome 3"/>
</dbReference>
<gene>
    <name evidence="3" type="ORF">MTR67_012546</name>
</gene>
<accession>A0AAF0TH41</accession>
<feature type="compositionally biased region" description="Basic and acidic residues" evidence="1">
    <location>
        <begin position="23"/>
        <end position="44"/>
    </location>
</feature>
<evidence type="ECO:0000259" key="2">
    <source>
        <dbReference type="Pfam" id="PF13966"/>
    </source>
</evidence>
<dbReference type="AlphaFoldDB" id="A0AAF0TH41"/>
<feature type="region of interest" description="Disordered" evidence="1">
    <location>
        <begin position="1"/>
        <end position="44"/>
    </location>
</feature>
<evidence type="ECO:0000313" key="3">
    <source>
        <dbReference type="EMBL" id="WMV19161.1"/>
    </source>
</evidence>
<organism evidence="3 4">
    <name type="scientific">Solanum verrucosum</name>
    <dbReference type="NCBI Taxonomy" id="315347"/>
    <lineage>
        <taxon>Eukaryota</taxon>
        <taxon>Viridiplantae</taxon>
        <taxon>Streptophyta</taxon>
        <taxon>Embryophyta</taxon>
        <taxon>Tracheophyta</taxon>
        <taxon>Spermatophyta</taxon>
        <taxon>Magnoliopsida</taxon>
        <taxon>eudicotyledons</taxon>
        <taxon>Gunneridae</taxon>
        <taxon>Pentapetalae</taxon>
        <taxon>asterids</taxon>
        <taxon>lamiids</taxon>
        <taxon>Solanales</taxon>
        <taxon>Solanaceae</taxon>
        <taxon>Solanoideae</taxon>
        <taxon>Solaneae</taxon>
        <taxon>Solanum</taxon>
    </lineage>
</organism>
<reference evidence="3" key="1">
    <citation type="submission" date="2023-08" db="EMBL/GenBank/DDBJ databases">
        <title>A de novo genome assembly of Solanum verrucosum Schlechtendal, a Mexican diploid species geographically isolated from the other diploid A-genome species in potato relatives.</title>
        <authorList>
            <person name="Hosaka K."/>
        </authorList>
    </citation>
    <scope>NUCLEOTIDE SEQUENCE</scope>
    <source>
        <tissue evidence="3">Young leaves</tissue>
    </source>
</reference>
<feature type="domain" description="Reverse transcriptase zinc-binding" evidence="2">
    <location>
        <begin position="169"/>
        <end position="224"/>
    </location>
</feature>
<dbReference type="Pfam" id="PF13966">
    <property type="entry name" value="zf-RVT"/>
    <property type="match status" value="1"/>
</dbReference>
<evidence type="ECO:0000313" key="4">
    <source>
        <dbReference type="Proteomes" id="UP001234989"/>
    </source>
</evidence>
<evidence type="ECO:0000256" key="1">
    <source>
        <dbReference type="SAM" id="MobiDB-lite"/>
    </source>
</evidence>
<sequence>MLRRKIVWQRNEDKKIPSGQIGRGHEKQEGRESWDQEYEDAKQKPNDEVAMEIHHRREYVVEGGHLCKVGNGLKVAFWEEKWIAQRTLKQLFPDLHLLSFQQQATAAKMWTCQGWNLQLRRNLNDWEVERIGTLYNTLAPFNNLTGEEDTTIWKVGNKGAFTVNSEYRNITYNVNCFTWLLTREVVLTPDNMKKRKYHLCSRCYLCEEQTKTVNHLFLHCKRANSYGDYSSACGKSLG</sequence>
<dbReference type="PANTHER" id="PTHR36617:SF16">
    <property type="entry name" value="OS04G0516500 PROTEIN"/>
    <property type="match status" value="1"/>
</dbReference>
<dbReference type="InterPro" id="IPR026960">
    <property type="entry name" value="RVT-Znf"/>
</dbReference>
<name>A0AAF0TH41_SOLVR</name>
<proteinExistence type="predicted"/>
<keyword evidence="4" id="KW-1185">Reference proteome</keyword>
<dbReference type="EMBL" id="CP133614">
    <property type="protein sequence ID" value="WMV19161.1"/>
    <property type="molecule type" value="Genomic_DNA"/>
</dbReference>